<feature type="compositionally biased region" description="Low complexity" evidence="1">
    <location>
        <begin position="60"/>
        <end position="72"/>
    </location>
</feature>
<proteinExistence type="predicted"/>
<dbReference type="PIRSF" id="PIRSF031279">
    <property type="entry name" value="UCP031279"/>
    <property type="match status" value="1"/>
</dbReference>
<evidence type="ECO:0000313" key="2">
    <source>
        <dbReference type="EMBL" id="KAG6663085.1"/>
    </source>
</evidence>
<dbReference type="EMBL" id="CM031810">
    <property type="protein sequence ID" value="KAG6663085.1"/>
    <property type="molecule type" value="Genomic_DNA"/>
</dbReference>
<sequence length="159" mass="17680">MGNNAANKHTRLSRYVKAPIRILIKIREFYVQGMTELSGRFEYGTAMGCPTPQISTLPKSFSTNSARSSNSNEDFRELTRAASTRGLGNKVQADLLRRQQAVGNSPATAAPGNISRSRSVAFGRIDEDKPCDFEEDIKVNADVYPRSRSYAVSRRSRVF</sequence>
<gene>
    <name evidence="2" type="ORF">CIPAW_02G001600</name>
</gene>
<evidence type="ECO:0000313" key="3">
    <source>
        <dbReference type="Proteomes" id="UP000811609"/>
    </source>
</evidence>
<dbReference type="AlphaFoldDB" id="A0A8T1R8W9"/>
<keyword evidence="3" id="KW-1185">Reference proteome</keyword>
<dbReference type="PANTHER" id="PTHR33526">
    <property type="entry name" value="OS07G0123800 PROTEIN"/>
    <property type="match status" value="1"/>
</dbReference>
<dbReference type="PANTHER" id="PTHR33526:SF4">
    <property type="entry name" value="OS07G0123800 PROTEIN"/>
    <property type="match status" value="1"/>
</dbReference>
<protein>
    <submittedName>
        <fullName evidence="2">Uncharacterized protein</fullName>
    </submittedName>
</protein>
<reference evidence="2" key="1">
    <citation type="submission" date="2020-12" db="EMBL/GenBank/DDBJ databases">
        <title>WGS assembly of Carya illinoinensis cv. Pawnee.</title>
        <authorList>
            <person name="Platts A."/>
            <person name="Shu S."/>
            <person name="Wright S."/>
            <person name="Barry K."/>
            <person name="Edger P."/>
            <person name="Pires J.C."/>
            <person name="Schmutz J."/>
        </authorList>
    </citation>
    <scope>NUCLEOTIDE SEQUENCE</scope>
    <source>
        <tissue evidence="2">Leaf</tissue>
    </source>
</reference>
<feature type="region of interest" description="Disordered" evidence="1">
    <location>
        <begin position="54"/>
        <end position="75"/>
    </location>
</feature>
<name>A0A8T1R8W9_CARIL</name>
<comment type="caution">
    <text evidence="2">The sequence shown here is derived from an EMBL/GenBank/DDBJ whole genome shotgun (WGS) entry which is preliminary data.</text>
</comment>
<evidence type="ECO:0000256" key="1">
    <source>
        <dbReference type="SAM" id="MobiDB-lite"/>
    </source>
</evidence>
<accession>A0A8T1R8W9</accession>
<dbReference type="InterPro" id="IPR016972">
    <property type="entry name" value="UCP031279"/>
</dbReference>
<dbReference type="Proteomes" id="UP000811609">
    <property type="component" value="Chromosome 2"/>
</dbReference>
<organism evidence="2 3">
    <name type="scientific">Carya illinoinensis</name>
    <name type="common">Pecan</name>
    <dbReference type="NCBI Taxonomy" id="32201"/>
    <lineage>
        <taxon>Eukaryota</taxon>
        <taxon>Viridiplantae</taxon>
        <taxon>Streptophyta</taxon>
        <taxon>Embryophyta</taxon>
        <taxon>Tracheophyta</taxon>
        <taxon>Spermatophyta</taxon>
        <taxon>Magnoliopsida</taxon>
        <taxon>eudicotyledons</taxon>
        <taxon>Gunneridae</taxon>
        <taxon>Pentapetalae</taxon>
        <taxon>rosids</taxon>
        <taxon>fabids</taxon>
        <taxon>Fagales</taxon>
        <taxon>Juglandaceae</taxon>
        <taxon>Carya</taxon>
    </lineage>
</organism>